<accession>A0A024Q7Y6</accession>
<protein>
    <submittedName>
        <fullName evidence="2">Putative oxidoreductase YcjS</fullName>
    </submittedName>
</protein>
<gene>
    <name evidence="2" type="primary">ycjS_1</name>
    <name evidence="2" type="ORF">BN990_00283</name>
</gene>
<dbReference type="EMBL" id="CCDP010000001">
    <property type="protein sequence ID" value="CDQ38016.1"/>
    <property type="molecule type" value="Genomic_DNA"/>
</dbReference>
<evidence type="ECO:0000313" key="2">
    <source>
        <dbReference type="EMBL" id="CDQ38016.1"/>
    </source>
</evidence>
<dbReference type="Gene3D" id="3.40.50.720">
    <property type="entry name" value="NAD(P)-binding Rossmann-like Domain"/>
    <property type="match status" value="1"/>
</dbReference>
<dbReference type="STRING" id="1462526.BN990_00283"/>
<evidence type="ECO:0000313" key="3">
    <source>
        <dbReference type="Proteomes" id="UP000028875"/>
    </source>
</evidence>
<dbReference type="Proteomes" id="UP000028875">
    <property type="component" value="Unassembled WGS sequence"/>
</dbReference>
<dbReference type="PANTHER" id="PTHR43249:SF1">
    <property type="entry name" value="D-GLUCOSIDE 3-DEHYDROGENASE"/>
    <property type="match status" value="1"/>
</dbReference>
<proteinExistence type="predicted"/>
<reference evidence="3" key="2">
    <citation type="submission" date="2014-05" db="EMBL/GenBank/DDBJ databases">
        <title>Draft genome sequence of Virgibacillus massiliensis Vm-5.</title>
        <authorList>
            <person name="Khelaifia S."/>
            <person name="Croce O."/>
            <person name="Lagier J.C."/>
            <person name="Raoult D."/>
        </authorList>
    </citation>
    <scope>NUCLEOTIDE SEQUENCE [LARGE SCALE GENOMIC DNA]</scope>
    <source>
        <strain evidence="3">Vm-5</strain>
    </source>
</reference>
<dbReference type="GO" id="GO:0000166">
    <property type="term" value="F:nucleotide binding"/>
    <property type="evidence" value="ECO:0007669"/>
    <property type="project" value="InterPro"/>
</dbReference>
<comment type="caution">
    <text evidence="2">The sequence shown here is derived from an EMBL/GenBank/DDBJ whole genome shotgun (WGS) entry which is preliminary data.</text>
</comment>
<sequence length="396" mass="44599">MNRTCDIVLVGIAGYGEIYLNALEEKGYLSWIKGVVDINPERSNYYTKLQEMGIPCFASLELFYQTAAADLAIISSPIHFHAEQTITAMENGSHVLCEKPIAGSVEEVERMRQTRDKTGRFLAIGFNWSFSTSVHLLKEDIQQGLFGKPLRGQSLVLWPRTKHYYQRSNWAGKRLGPKGEPIYDSIANNAASHFLHHLVYVLGKTKEHSAKINTLEVEVYRANPIETFDTCALRAKTDQSVELLYLASHAVNHQIGPNITLECEHATITYEAGEDMRATWEDGTIKSYGDPETEHTHKLDVCIQAALNEETTIPCSIEAAYSHLLSIEQIHHTISTIARFPDHTIKQDPDTQLTYVPPLAETLLSCYQAHRLPSEIDAGWAQKPTTIRIPEQSYPY</sequence>
<dbReference type="InterPro" id="IPR052515">
    <property type="entry name" value="Gfo/Idh/MocA_Oxidoreductase"/>
</dbReference>
<feature type="domain" description="Gfo/Idh/MocA-like oxidoreductase N-terminal" evidence="1">
    <location>
        <begin position="7"/>
        <end position="126"/>
    </location>
</feature>
<dbReference type="RefSeq" id="WP_038241829.1">
    <property type="nucleotide sequence ID" value="NZ_BNER01000001.1"/>
</dbReference>
<dbReference type="AlphaFoldDB" id="A0A024Q7Y6"/>
<evidence type="ECO:0000259" key="1">
    <source>
        <dbReference type="Pfam" id="PF01408"/>
    </source>
</evidence>
<keyword evidence="3" id="KW-1185">Reference proteome</keyword>
<dbReference type="SUPFAM" id="SSF51735">
    <property type="entry name" value="NAD(P)-binding Rossmann-fold domains"/>
    <property type="match status" value="1"/>
</dbReference>
<reference evidence="2 3" key="1">
    <citation type="submission" date="2014-03" db="EMBL/GenBank/DDBJ databases">
        <authorList>
            <person name="Urmite Genomes U."/>
        </authorList>
    </citation>
    <scope>NUCLEOTIDE SEQUENCE [LARGE SCALE GENOMIC DNA]</scope>
    <source>
        <strain evidence="2 3">Vm-5</strain>
    </source>
</reference>
<dbReference type="PANTHER" id="PTHR43249">
    <property type="entry name" value="UDP-N-ACETYL-2-AMINO-2-DEOXY-D-GLUCURONATE OXIDASE"/>
    <property type="match status" value="1"/>
</dbReference>
<organism evidence="2 3">
    <name type="scientific">Virgibacillus massiliensis</name>
    <dbReference type="NCBI Taxonomy" id="1462526"/>
    <lineage>
        <taxon>Bacteria</taxon>
        <taxon>Bacillati</taxon>
        <taxon>Bacillota</taxon>
        <taxon>Bacilli</taxon>
        <taxon>Bacillales</taxon>
        <taxon>Bacillaceae</taxon>
        <taxon>Virgibacillus</taxon>
    </lineage>
</organism>
<name>A0A024Q7Y6_9BACI</name>
<dbReference type="InterPro" id="IPR036291">
    <property type="entry name" value="NAD(P)-bd_dom_sf"/>
</dbReference>
<dbReference type="eggNOG" id="COG0673">
    <property type="taxonomic scope" value="Bacteria"/>
</dbReference>
<dbReference type="Pfam" id="PF01408">
    <property type="entry name" value="GFO_IDH_MocA"/>
    <property type="match status" value="1"/>
</dbReference>
<dbReference type="InterPro" id="IPR000683">
    <property type="entry name" value="Gfo/Idh/MocA-like_OxRdtase_N"/>
</dbReference>
<dbReference type="SUPFAM" id="SSF55347">
    <property type="entry name" value="Glyceraldehyde-3-phosphate dehydrogenase-like, C-terminal domain"/>
    <property type="match status" value="1"/>
</dbReference>
<dbReference type="Gene3D" id="3.30.360.10">
    <property type="entry name" value="Dihydrodipicolinate Reductase, domain 2"/>
    <property type="match status" value="1"/>
</dbReference>
<dbReference type="OrthoDB" id="9781966at2"/>